<dbReference type="AlphaFoldDB" id="A0A8J3QN79"/>
<name>A0A8J3QN79_9ACTN</name>
<evidence type="ECO:0000313" key="2">
    <source>
        <dbReference type="EMBL" id="GIH13082.1"/>
    </source>
</evidence>
<keyword evidence="1" id="KW-1133">Transmembrane helix</keyword>
<feature type="transmembrane region" description="Helical" evidence="1">
    <location>
        <begin position="47"/>
        <end position="65"/>
    </location>
</feature>
<reference evidence="2" key="1">
    <citation type="submission" date="2021-01" db="EMBL/GenBank/DDBJ databases">
        <title>Whole genome shotgun sequence of Rugosimonospora africana NBRC 104875.</title>
        <authorList>
            <person name="Komaki H."/>
            <person name="Tamura T."/>
        </authorList>
    </citation>
    <scope>NUCLEOTIDE SEQUENCE</scope>
    <source>
        <strain evidence="2">NBRC 104875</strain>
    </source>
</reference>
<dbReference type="RefSeq" id="WP_203916774.1">
    <property type="nucleotide sequence ID" value="NZ_BONZ01000013.1"/>
</dbReference>
<keyword evidence="1" id="KW-0812">Transmembrane</keyword>
<organism evidence="2 3">
    <name type="scientific">Rugosimonospora africana</name>
    <dbReference type="NCBI Taxonomy" id="556532"/>
    <lineage>
        <taxon>Bacteria</taxon>
        <taxon>Bacillati</taxon>
        <taxon>Actinomycetota</taxon>
        <taxon>Actinomycetes</taxon>
        <taxon>Micromonosporales</taxon>
        <taxon>Micromonosporaceae</taxon>
        <taxon>Rugosimonospora</taxon>
    </lineage>
</organism>
<proteinExistence type="predicted"/>
<keyword evidence="1" id="KW-0472">Membrane</keyword>
<gene>
    <name evidence="2" type="ORF">Raf01_12540</name>
</gene>
<dbReference type="Proteomes" id="UP000642748">
    <property type="component" value="Unassembled WGS sequence"/>
</dbReference>
<protein>
    <submittedName>
        <fullName evidence="2">Uncharacterized protein</fullName>
    </submittedName>
</protein>
<evidence type="ECO:0000313" key="3">
    <source>
        <dbReference type="Proteomes" id="UP000642748"/>
    </source>
</evidence>
<feature type="transmembrane region" description="Helical" evidence="1">
    <location>
        <begin position="12"/>
        <end position="32"/>
    </location>
</feature>
<evidence type="ECO:0000256" key="1">
    <source>
        <dbReference type="SAM" id="Phobius"/>
    </source>
</evidence>
<dbReference type="EMBL" id="BONZ01000013">
    <property type="protein sequence ID" value="GIH13082.1"/>
    <property type="molecule type" value="Genomic_DNA"/>
</dbReference>
<sequence>MIKKMQEMGITSSIAYTAGVASIAMSIASWAVSKKAERAGVDRADRWGIYVGLWAPTFFGIGNALKLEETHSR</sequence>
<comment type="caution">
    <text evidence="2">The sequence shown here is derived from an EMBL/GenBank/DDBJ whole genome shotgun (WGS) entry which is preliminary data.</text>
</comment>
<keyword evidence="3" id="KW-1185">Reference proteome</keyword>
<accession>A0A8J3QN79</accession>